<accession>A8ALS3</accession>
<protein>
    <submittedName>
        <fullName evidence="1">Uncharacterized protein</fullName>
    </submittedName>
</protein>
<evidence type="ECO:0000313" key="2">
    <source>
        <dbReference type="Proteomes" id="UP000008148"/>
    </source>
</evidence>
<dbReference type="KEGG" id="cko:CKO_03353"/>
<gene>
    <name evidence="1" type="ordered locus">CKO_03353</name>
</gene>
<sequence length="53" mass="6384">MHYETREKEKVDHLVKIYIKATNKQKKTDKFTSLNKKQKDNAKNNRAINYCPM</sequence>
<dbReference type="AlphaFoldDB" id="A8ALS3"/>
<organism evidence="1 2">
    <name type="scientific">Citrobacter koseri (strain ATCC BAA-895 / CDC 4225-83 / SGSC4696)</name>
    <dbReference type="NCBI Taxonomy" id="290338"/>
    <lineage>
        <taxon>Bacteria</taxon>
        <taxon>Pseudomonadati</taxon>
        <taxon>Pseudomonadota</taxon>
        <taxon>Gammaproteobacteria</taxon>
        <taxon>Enterobacterales</taxon>
        <taxon>Enterobacteriaceae</taxon>
        <taxon>Citrobacter</taxon>
    </lineage>
</organism>
<reference evidence="1 2" key="1">
    <citation type="submission" date="2007-08" db="EMBL/GenBank/DDBJ databases">
        <authorList>
            <consortium name="The Citrobacter koseri Genome Sequencing Project"/>
            <person name="McClelland M."/>
            <person name="Sanderson E.K."/>
            <person name="Porwollik S."/>
            <person name="Spieth J."/>
            <person name="Clifton W.S."/>
            <person name="Latreille P."/>
            <person name="Courtney L."/>
            <person name="Wang C."/>
            <person name="Pepin K."/>
            <person name="Bhonagiri V."/>
            <person name="Nash W."/>
            <person name="Johnson M."/>
            <person name="Thiruvilangam P."/>
            <person name="Wilson R."/>
        </authorList>
    </citation>
    <scope>NUCLEOTIDE SEQUENCE [LARGE SCALE GENOMIC DNA]</scope>
    <source>
        <strain evidence="2">ATCC BAA-895 / CDC 4225-83 / SGSC4696</strain>
    </source>
</reference>
<evidence type="ECO:0000313" key="1">
    <source>
        <dbReference type="EMBL" id="ABV14436.1"/>
    </source>
</evidence>
<name>A8ALS3_CITK8</name>
<dbReference type="EMBL" id="CP000822">
    <property type="protein sequence ID" value="ABV14436.1"/>
    <property type="molecule type" value="Genomic_DNA"/>
</dbReference>
<dbReference type="STRING" id="290338.CKO_03353"/>
<dbReference type="Proteomes" id="UP000008148">
    <property type="component" value="Chromosome"/>
</dbReference>
<keyword evidence="2" id="KW-1185">Reference proteome</keyword>
<proteinExistence type="predicted"/>
<dbReference type="HOGENOM" id="CLU_3059949_0_0_6"/>